<feature type="coiled-coil region" evidence="1">
    <location>
        <begin position="107"/>
        <end position="236"/>
    </location>
</feature>
<evidence type="ECO:0008006" key="5">
    <source>
        <dbReference type="Google" id="ProtNLM"/>
    </source>
</evidence>
<evidence type="ECO:0000313" key="4">
    <source>
        <dbReference type="Proteomes" id="UP000199301"/>
    </source>
</evidence>
<keyword evidence="1" id="KW-0175">Coiled coil</keyword>
<evidence type="ECO:0000256" key="1">
    <source>
        <dbReference type="SAM" id="Coils"/>
    </source>
</evidence>
<name>A0A1H1DRH9_9ACTN</name>
<feature type="region of interest" description="Disordered" evidence="2">
    <location>
        <begin position="263"/>
        <end position="368"/>
    </location>
</feature>
<dbReference type="AlphaFoldDB" id="A0A1H1DRH9"/>
<reference evidence="4" key="1">
    <citation type="submission" date="2016-10" db="EMBL/GenBank/DDBJ databases">
        <authorList>
            <person name="Varghese N."/>
            <person name="Submissions S."/>
        </authorList>
    </citation>
    <scope>NUCLEOTIDE SEQUENCE [LARGE SCALE GENOMIC DNA]</scope>
    <source>
        <strain evidence="4">DSM 45459</strain>
    </source>
</reference>
<protein>
    <recommendedName>
        <fullName evidence="5">DivIVA protein</fullName>
    </recommendedName>
</protein>
<sequence>MEDEAIVPLRPGFDNEFRGFNRKQVLEHIELLEDQIRILVTDRDEAIRLNEDQRRITDETRRQMEETAGELKRLQNAETGQPYATARMQHMLNMAEEEATAIREHANREAETVRGVAENDAEQIRREAENRAAELRQECAELVDDLERRRQNMDEEHAARSAELEAKADQLQYVYNNTYEEALNAARKEADELLQQTRQQCAELEEGTLRKHSELMADLRSRAEQLEEMRTRLLQNVDAAANFIGQQRTVLSDQLKPLLVVDETSEPNSGPSEEASGGTSGSQAPSANEERPVPAAQHHTARPAAESAVDGGIPAQPGHGASDALNRPIPLDPVTEDDPVHEEVPVLNRTGTRGTDGGNQPYSVEYGH</sequence>
<organism evidence="3 4">
    <name type="scientific">Actinopolyspora saharensis</name>
    <dbReference type="NCBI Taxonomy" id="995062"/>
    <lineage>
        <taxon>Bacteria</taxon>
        <taxon>Bacillati</taxon>
        <taxon>Actinomycetota</taxon>
        <taxon>Actinomycetes</taxon>
        <taxon>Actinopolysporales</taxon>
        <taxon>Actinopolysporaceae</taxon>
        <taxon>Actinopolyspora</taxon>
    </lineage>
</organism>
<dbReference type="STRING" id="995062.SAMN04489718_2192"/>
<evidence type="ECO:0000256" key="2">
    <source>
        <dbReference type="SAM" id="MobiDB-lite"/>
    </source>
</evidence>
<accession>A0A1H1DRH9</accession>
<dbReference type="Proteomes" id="UP000199301">
    <property type="component" value="Unassembled WGS sequence"/>
</dbReference>
<evidence type="ECO:0000313" key="3">
    <source>
        <dbReference type="EMBL" id="SDQ78828.1"/>
    </source>
</evidence>
<keyword evidence="4" id="KW-1185">Reference proteome</keyword>
<proteinExistence type="predicted"/>
<dbReference type="EMBL" id="FNKO01000002">
    <property type="protein sequence ID" value="SDQ78828.1"/>
    <property type="molecule type" value="Genomic_DNA"/>
</dbReference>
<gene>
    <name evidence="3" type="ORF">SAMN04489718_2192</name>
</gene>